<keyword evidence="4" id="KW-1185">Reference proteome</keyword>
<feature type="signal peptide" evidence="1">
    <location>
        <begin position="1"/>
        <end position="25"/>
    </location>
</feature>
<feature type="chain" id="PRO_5015189590" evidence="1">
    <location>
        <begin position="26"/>
        <end position="238"/>
    </location>
</feature>
<comment type="caution">
    <text evidence="3">The sequence shown here is derived from an EMBL/GenBank/DDBJ whole genome shotgun (WGS) entry which is preliminary data.</text>
</comment>
<evidence type="ECO:0000259" key="2">
    <source>
        <dbReference type="Pfam" id="PF14344"/>
    </source>
</evidence>
<dbReference type="InterPro" id="IPR025510">
    <property type="entry name" value="DUF4397"/>
</dbReference>
<protein>
    <submittedName>
        <fullName evidence="3">Uncharacterized protein DUF4397</fullName>
    </submittedName>
</protein>
<dbReference type="OrthoDB" id="9792011at2"/>
<organism evidence="3 4">
    <name type="scientific">Cecembia rubra</name>
    <dbReference type="NCBI Taxonomy" id="1485585"/>
    <lineage>
        <taxon>Bacteria</taxon>
        <taxon>Pseudomonadati</taxon>
        <taxon>Bacteroidota</taxon>
        <taxon>Cytophagia</taxon>
        <taxon>Cytophagales</taxon>
        <taxon>Cyclobacteriaceae</taxon>
        <taxon>Cecembia</taxon>
    </lineage>
</organism>
<feature type="domain" description="DUF4397" evidence="2">
    <location>
        <begin position="40"/>
        <end position="154"/>
    </location>
</feature>
<accession>A0A2P8DND3</accession>
<sequence length="238" mass="26973">MKTLFMNLTKSISALTLIVSTICLFGCLPDNNDQPLPDTAFVTIYHGSPDAPEIDIYAEARKITQSPLRFGESFPYSQFFVGKRLLRFSPHLAVNTLLESEFTFEKNKVYSVFLANTVSELQAIQVEDIWTEPDADHAQIRLAHLSPDSGEIEVILNQNIRHFGEGHSFREISEFKKIEKGKYRVEVISKATGEVLVSSNEIDLRGNRVYSLVIRGFETPINTNKPLSIQLITNYIKF</sequence>
<dbReference type="EMBL" id="PYGF01000018">
    <property type="protein sequence ID" value="PSK98725.1"/>
    <property type="molecule type" value="Genomic_DNA"/>
</dbReference>
<evidence type="ECO:0000313" key="4">
    <source>
        <dbReference type="Proteomes" id="UP000240708"/>
    </source>
</evidence>
<evidence type="ECO:0000256" key="1">
    <source>
        <dbReference type="SAM" id="SignalP"/>
    </source>
</evidence>
<dbReference type="Pfam" id="PF14344">
    <property type="entry name" value="DUF4397"/>
    <property type="match status" value="1"/>
</dbReference>
<dbReference type="Proteomes" id="UP000240708">
    <property type="component" value="Unassembled WGS sequence"/>
</dbReference>
<dbReference type="AlphaFoldDB" id="A0A2P8DND3"/>
<proteinExistence type="predicted"/>
<evidence type="ECO:0000313" key="3">
    <source>
        <dbReference type="EMBL" id="PSK98725.1"/>
    </source>
</evidence>
<gene>
    <name evidence="3" type="ORF">CLV48_11812</name>
</gene>
<name>A0A2P8DND3_9BACT</name>
<keyword evidence="1" id="KW-0732">Signal</keyword>
<reference evidence="3 4" key="1">
    <citation type="submission" date="2018-03" db="EMBL/GenBank/DDBJ databases">
        <title>Genomic Encyclopedia of Archaeal and Bacterial Type Strains, Phase II (KMG-II): from individual species to whole genera.</title>
        <authorList>
            <person name="Goeker M."/>
        </authorList>
    </citation>
    <scope>NUCLEOTIDE SEQUENCE [LARGE SCALE GENOMIC DNA]</scope>
    <source>
        <strain evidence="3 4">DSM 28057</strain>
    </source>
</reference>